<name>A0A433ZWM7_MORMO</name>
<dbReference type="Gene3D" id="3.40.47.10">
    <property type="match status" value="2"/>
</dbReference>
<protein>
    <recommendedName>
        <fullName evidence="1">Beta-ketoacyl-[acyl-carrier-protein] synthase III N-terminal domain-containing protein</fullName>
    </recommendedName>
</protein>
<dbReference type="GO" id="GO:0006633">
    <property type="term" value="P:fatty acid biosynthetic process"/>
    <property type="evidence" value="ECO:0007669"/>
    <property type="project" value="InterPro"/>
</dbReference>
<dbReference type="PANTHER" id="PTHR34069">
    <property type="entry name" value="3-OXOACYL-[ACYL-CARRIER-PROTEIN] SYNTHASE 3"/>
    <property type="match status" value="1"/>
</dbReference>
<dbReference type="PANTHER" id="PTHR34069:SF2">
    <property type="entry name" value="BETA-KETOACYL-[ACYL-CARRIER-PROTEIN] SYNTHASE III"/>
    <property type="match status" value="1"/>
</dbReference>
<dbReference type="Proteomes" id="UP000286908">
    <property type="component" value="Unassembled WGS sequence"/>
</dbReference>
<feature type="domain" description="Beta-ketoacyl-[acyl-carrier-protein] synthase III N-terminal" evidence="1">
    <location>
        <begin position="124"/>
        <end position="181"/>
    </location>
</feature>
<gene>
    <name evidence="2" type="ORF">CKG00_09185</name>
</gene>
<dbReference type="Pfam" id="PF08545">
    <property type="entry name" value="ACP_syn_III"/>
    <property type="match status" value="1"/>
</dbReference>
<dbReference type="SUPFAM" id="SSF53901">
    <property type="entry name" value="Thiolase-like"/>
    <property type="match status" value="1"/>
</dbReference>
<dbReference type="AlphaFoldDB" id="A0A433ZWM7"/>
<proteinExistence type="predicted"/>
<evidence type="ECO:0000259" key="1">
    <source>
        <dbReference type="Pfam" id="PF08545"/>
    </source>
</evidence>
<dbReference type="GO" id="GO:0044550">
    <property type="term" value="P:secondary metabolite biosynthetic process"/>
    <property type="evidence" value="ECO:0007669"/>
    <property type="project" value="TreeGrafter"/>
</dbReference>
<evidence type="ECO:0000313" key="3">
    <source>
        <dbReference type="Proteomes" id="UP000286908"/>
    </source>
</evidence>
<dbReference type="EMBL" id="NRQY01000001">
    <property type="protein sequence ID" value="RUT66540.1"/>
    <property type="molecule type" value="Genomic_DNA"/>
</dbReference>
<organism evidence="2 3">
    <name type="scientific">Morganella morganii</name>
    <name type="common">Proteus morganii</name>
    <dbReference type="NCBI Taxonomy" id="582"/>
    <lineage>
        <taxon>Bacteria</taxon>
        <taxon>Pseudomonadati</taxon>
        <taxon>Pseudomonadota</taxon>
        <taxon>Gammaproteobacteria</taxon>
        <taxon>Enterobacterales</taxon>
        <taxon>Morganellaceae</taxon>
        <taxon>Morganella</taxon>
    </lineage>
</organism>
<reference evidence="2 3" key="1">
    <citation type="submission" date="2017-08" db="EMBL/GenBank/DDBJ databases">
        <title>Draft genome sequence of pheromone producing symbiont Morganella morganii, of the female New Zealand grass grub Costelytra giveni.</title>
        <authorList>
            <person name="Laugraud A."/>
            <person name="Young S.D."/>
            <person name="Hurst M.H."/>
        </authorList>
    </citation>
    <scope>NUCLEOTIDE SEQUENCE [LARGE SCALE GENOMIC DNA]</scope>
    <source>
        <strain evidence="2 3">MMsCG</strain>
    </source>
</reference>
<evidence type="ECO:0000313" key="2">
    <source>
        <dbReference type="EMBL" id="RUT66540.1"/>
    </source>
</evidence>
<accession>A0A433ZWM7</accession>
<sequence length="311" mass="33777">MLNVDVTPQSKLLAAHYVLGEQKLAWHELADHQVRAKQFAMPLQADLWGWGNIYQTTSSITEMAIKTARMTLAEAGYTGQDIDTTIVCSSSLQSGTEAHQRFLAEFATMLQLEQSEIIGVSLGRCTNLLKGIHLARSLIQSTQARRILIITCDAISDEQLRMENFALFSDGAASCLICHADDAPLQGNTLIASGGRQNHSQLHQGLSAGLVKAVNQDLFSSAGITLSDITRLFHSNVYLPLCQLNEMQAGYQQTQLYTDNIPRFGHCFAADPLINFIDASNDGIVSDTALCQLAVSIPGARASLLLRKGSA</sequence>
<dbReference type="GO" id="GO:0004315">
    <property type="term" value="F:3-oxoacyl-[acyl-carrier-protein] synthase activity"/>
    <property type="evidence" value="ECO:0007669"/>
    <property type="project" value="InterPro"/>
</dbReference>
<comment type="caution">
    <text evidence="2">The sequence shown here is derived from an EMBL/GenBank/DDBJ whole genome shotgun (WGS) entry which is preliminary data.</text>
</comment>
<dbReference type="InterPro" id="IPR013751">
    <property type="entry name" value="ACP_syn_III_N"/>
</dbReference>
<dbReference type="InterPro" id="IPR016039">
    <property type="entry name" value="Thiolase-like"/>
</dbReference>
<dbReference type="OrthoDB" id="2636646at2"/>